<dbReference type="InterPro" id="IPR013525">
    <property type="entry name" value="ABC2_TM"/>
</dbReference>
<sequence length="393" mass="44359">MSNTIWKITIREWKRILSLPVHYWILLVMPPLLFCFYSYIYINPKLENLPVAIWDEDQSPISRQLTFLLEQTETIHITHQVNSLPELQDLIRSGKVLAAVHFPTKMAINLQSKHPATVSLYTNGASLVPAKLIYKDAVQVIIMGGAGVMLQKFVKTGMNERKAMALVQPVGLTSYTLYNADYNYQQYLAPGLITVGLQMLIIMVSVLLLNYELKTNTLLELISLANGSSFAVIAGKTLAHLSVAWINFILVAGVILPVFGIGHPDATLKFFFLYSILALACIGIGLLVSSIFNDTMLASDIALFYTSPAFVFSGFTFPRWAMPWYDQYYAQIMPYTHFLDGFFKIYYMGLPMNYAIPEIGRLMIFIGVTFPLAVVFFHFKIRKAVNNEKKSMA</sequence>
<evidence type="ECO:0000256" key="4">
    <source>
        <dbReference type="ARBA" id="ARBA00022989"/>
    </source>
</evidence>
<evidence type="ECO:0000313" key="8">
    <source>
        <dbReference type="EMBL" id="AFD09473.1"/>
    </source>
</evidence>
<dbReference type="GO" id="GO:0140359">
    <property type="term" value="F:ABC-type transporter activity"/>
    <property type="evidence" value="ECO:0007669"/>
    <property type="project" value="InterPro"/>
</dbReference>
<feature type="transmembrane region" description="Helical" evidence="6">
    <location>
        <begin position="271"/>
        <end position="292"/>
    </location>
</feature>
<dbReference type="KEGG" id="scn:Solca_4483"/>
<organism evidence="8 9">
    <name type="scientific">Solitalea canadensis (strain ATCC 29591 / DSM 3403 / JCM 21819 / LMG 8368 / NBRC 15130 / NCIMB 12057 / USAM 9D)</name>
    <name type="common">Flexibacter canadensis</name>
    <dbReference type="NCBI Taxonomy" id="929556"/>
    <lineage>
        <taxon>Bacteria</taxon>
        <taxon>Pseudomonadati</taxon>
        <taxon>Bacteroidota</taxon>
        <taxon>Sphingobacteriia</taxon>
        <taxon>Sphingobacteriales</taxon>
        <taxon>Sphingobacteriaceae</taxon>
        <taxon>Solitalea</taxon>
    </lineage>
</organism>
<feature type="domain" description="ABC-2 type transporter transmembrane" evidence="7">
    <location>
        <begin position="24"/>
        <end position="374"/>
    </location>
</feature>
<evidence type="ECO:0000313" key="9">
    <source>
        <dbReference type="Proteomes" id="UP000007590"/>
    </source>
</evidence>
<reference evidence="8" key="1">
    <citation type="submission" date="2012-02" db="EMBL/GenBank/DDBJ databases">
        <title>The complete genome of Solitalea canadensis DSM 3403.</title>
        <authorList>
            <consortium name="US DOE Joint Genome Institute (JGI-PGF)"/>
            <person name="Lucas S."/>
            <person name="Copeland A."/>
            <person name="Lapidus A."/>
            <person name="Glavina del Rio T."/>
            <person name="Dalin E."/>
            <person name="Tice H."/>
            <person name="Bruce D."/>
            <person name="Goodwin L."/>
            <person name="Pitluck S."/>
            <person name="Peters L."/>
            <person name="Ovchinnikova G."/>
            <person name="Lu M."/>
            <person name="Kyrpides N."/>
            <person name="Mavromatis K."/>
            <person name="Ivanova N."/>
            <person name="Brettin T."/>
            <person name="Detter J.C."/>
            <person name="Han C."/>
            <person name="Larimer F."/>
            <person name="Land M."/>
            <person name="Hauser L."/>
            <person name="Markowitz V."/>
            <person name="Cheng J.-F."/>
            <person name="Hugenholtz P."/>
            <person name="Woyke T."/>
            <person name="Wu D."/>
            <person name="Spring S."/>
            <person name="Schroeder M."/>
            <person name="Kopitz M."/>
            <person name="Brambilla E."/>
            <person name="Klenk H.-P."/>
            <person name="Eisen J.A."/>
        </authorList>
    </citation>
    <scope>NUCLEOTIDE SEQUENCE</scope>
    <source>
        <strain evidence="8">DSM 3403</strain>
    </source>
</reference>
<dbReference type="AlphaFoldDB" id="H8KNE0"/>
<gene>
    <name evidence="8" type="ordered locus">Solca_4483</name>
</gene>
<evidence type="ECO:0000256" key="1">
    <source>
        <dbReference type="ARBA" id="ARBA00004651"/>
    </source>
</evidence>
<feature type="transmembrane region" description="Helical" evidence="6">
    <location>
        <begin position="359"/>
        <end position="379"/>
    </location>
</feature>
<dbReference type="Proteomes" id="UP000007590">
    <property type="component" value="Chromosome"/>
</dbReference>
<feature type="transmembrane region" description="Helical" evidence="6">
    <location>
        <begin position="21"/>
        <end position="42"/>
    </location>
</feature>
<evidence type="ECO:0000259" key="7">
    <source>
        <dbReference type="Pfam" id="PF12698"/>
    </source>
</evidence>
<dbReference type="InterPro" id="IPR051449">
    <property type="entry name" value="ABC-2_transporter_component"/>
</dbReference>
<evidence type="ECO:0000256" key="3">
    <source>
        <dbReference type="ARBA" id="ARBA00022692"/>
    </source>
</evidence>
<name>H8KNE0_SOLCM</name>
<dbReference type="PANTHER" id="PTHR30294:SF46">
    <property type="entry name" value="ABC TRANSPORTER PERMEASE"/>
    <property type="match status" value="1"/>
</dbReference>
<keyword evidence="4 6" id="KW-1133">Transmembrane helix</keyword>
<dbReference type="HOGENOM" id="CLU_039483_10_2_10"/>
<keyword evidence="3 6" id="KW-0812">Transmembrane</keyword>
<dbReference type="RefSeq" id="WP_014682695.1">
    <property type="nucleotide sequence ID" value="NC_017770.1"/>
</dbReference>
<dbReference type="OrthoDB" id="9811522at2"/>
<evidence type="ECO:0000256" key="2">
    <source>
        <dbReference type="ARBA" id="ARBA00022475"/>
    </source>
</evidence>
<dbReference type="eggNOG" id="COG0842">
    <property type="taxonomic scope" value="Bacteria"/>
</dbReference>
<keyword evidence="5 6" id="KW-0472">Membrane</keyword>
<proteinExistence type="predicted"/>
<evidence type="ECO:0000256" key="6">
    <source>
        <dbReference type="SAM" id="Phobius"/>
    </source>
</evidence>
<feature type="transmembrane region" description="Helical" evidence="6">
    <location>
        <begin position="241"/>
        <end position="259"/>
    </location>
</feature>
<dbReference type="PANTHER" id="PTHR30294">
    <property type="entry name" value="MEMBRANE COMPONENT OF ABC TRANSPORTER YHHJ-RELATED"/>
    <property type="match status" value="1"/>
</dbReference>
<feature type="transmembrane region" description="Helical" evidence="6">
    <location>
        <begin position="187"/>
        <end position="211"/>
    </location>
</feature>
<dbReference type="GO" id="GO:0005886">
    <property type="term" value="C:plasma membrane"/>
    <property type="evidence" value="ECO:0007669"/>
    <property type="project" value="UniProtKB-SubCell"/>
</dbReference>
<keyword evidence="9" id="KW-1185">Reference proteome</keyword>
<comment type="subcellular location">
    <subcellularLocation>
        <location evidence="1">Cell membrane</location>
        <topology evidence="1">Multi-pass membrane protein</topology>
    </subcellularLocation>
</comment>
<dbReference type="EMBL" id="CP003349">
    <property type="protein sequence ID" value="AFD09473.1"/>
    <property type="molecule type" value="Genomic_DNA"/>
</dbReference>
<feature type="transmembrane region" description="Helical" evidence="6">
    <location>
        <begin position="298"/>
        <end position="317"/>
    </location>
</feature>
<evidence type="ECO:0000256" key="5">
    <source>
        <dbReference type="ARBA" id="ARBA00023136"/>
    </source>
</evidence>
<keyword evidence="2" id="KW-1003">Cell membrane</keyword>
<dbReference type="STRING" id="929556.Solca_4483"/>
<accession>H8KNE0</accession>
<protein>
    <submittedName>
        <fullName evidence="8">ABC-type multidrug transport system, permease component</fullName>
    </submittedName>
</protein>
<dbReference type="Pfam" id="PF12698">
    <property type="entry name" value="ABC2_membrane_3"/>
    <property type="match status" value="1"/>
</dbReference>
<dbReference type="Gene3D" id="3.40.1710.10">
    <property type="entry name" value="abc type-2 transporter like domain"/>
    <property type="match status" value="1"/>
</dbReference>